<organism evidence="2 3">
    <name type="scientific">Streptacidiphilus cavernicola</name>
    <dbReference type="NCBI Taxonomy" id="3342716"/>
    <lineage>
        <taxon>Bacteria</taxon>
        <taxon>Bacillati</taxon>
        <taxon>Actinomycetota</taxon>
        <taxon>Actinomycetes</taxon>
        <taxon>Kitasatosporales</taxon>
        <taxon>Streptomycetaceae</taxon>
        <taxon>Streptacidiphilus</taxon>
    </lineage>
</organism>
<proteinExistence type="predicted"/>
<name>A0ABV6W459_9ACTN</name>
<reference evidence="2 3" key="1">
    <citation type="submission" date="2024-09" db="EMBL/GenBank/DDBJ databases">
        <authorList>
            <person name="Lee S.D."/>
        </authorList>
    </citation>
    <scope>NUCLEOTIDE SEQUENCE [LARGE SCALE GENOMIC DNA]</scope>
    <source>
        <strain evidence="2 3">N8-3</strain>
    </source>
</reference>
<feature type="region of interest" description="Disordered" evidence="1">
    <location>
        <begin position="45"/>
        <end position="97"/>
    </location>
</feature>
<dbReference type="Proteomes" id="UP001592531">
    <property type="component" value="Unassembled WGS sequence"/>
</dbReference>
<dbReference type="EMBL" id="JBHFAB010000030">
    <property type="protein sequence ID" value="MFC1420791.1"/>
    <property type="molecule type" value="Genomic_DNA"/>
</dbReference>
<accession>A0ABV6W459</accession>
<keyword evidence="3" id="KW-1185">Reference proteome</keyword>
<evidence type="ECO:0000256" key="1">
    <source>
        <dbReference type="SAM" id="MobiDB-lite"/>
    </source>
</evidence>
<comment type="caution">
    <text evidence="2">The sequence shown here is derived from an EMBL/GenBank/DDBJ whole genome shotgun (WGS) entry which is preliminary data.</text>
</comment>
<protein>
    <submittedName>
        <fullName evidence="2">Uncharacterized protein</fullName>
    </submittedName>
</protein>
<dbReference type="RefSeq" id="WP_380542729.1">
    <property type="nucleotide sequence ID" value="NZ_JBHFAB010000030.1"/>
</dbReference>
<evidence type="ECO:0000313" key="2">
    <source>
        <dbReference type="EMBL" id="MFC1420791.1"/>
    </source>
</evidence>
<evidence type="ECO:0000313" key="3">
    <source>
        <dbReference type="Proteomes" id="UP001592531"/>
    </source>
</evidence>
<sequence>MADDHPRIAAIKAATKKFEAARIAVERAIFDAYADATVKRTEITDASPWTPGHTRKLARDHGIKADPAYQQRAETTRRRAAQAATPPPASTVPEWLSDWPQIAALTPDEARERAGELERDRPEWFQTNRKLCRAEPPWLNYAMLAAAANDPEAAAE</sequence>
<gene>
    <name evidence="2" type="ORF">ACEZDE_29715</name>
</gene>